<reference evidence="12 13" key="1">
    <citation type="submission" date="2024-08" db="EMBL/GenBank/DDBJ databases">
        <title>Gnathostoma spinigerum genome.</title>
        <authorList>
            <person name="Gonzalez-Bertolin B."/>
            <person name="Monzon S."/>
            <person name="Zaballos A."/>
            <person name="Jimenez P."/>
            <person name="Dekumyoy P."/>
            <person name="Varona S."/>
            <person name="Cuesta I."/>
            <person name="Sumanam S."/>
            <person name="Adisakwattana P."/>
            <person name="Gasser R.B."/>
            <person name="Hernandez-Gonzalez A."/>
            <person name="Young N.D."/>
            <person name="Perteguer M.J."/>
        </authorList>
    </citation>
    <scope>NUCLEOTIDE SEQUENCE [LARGE SCALE GENOMIC DNA]</scope>
    <source>
        <strain evidence="12">AL3</strain>
        <tissue evidence="12">Liver</tissue>
    </source>
</reference>
<dbReference type="InterPro" id="IPR045242">
    <property type="entry name" value="Syntaxin"/>
</dbReference>
<sequence length="391" mass="43554">MSDLFPTTTRRRFAATSSTETENPPEKPKYGGPQLPAAFSSFSSLSTALWNSAQHTLASASSDSSFNSTSADNPSFAYLPAMPSRDRTSEFRTTAKSYQMRISANGYTRPVQKNQLVQQSVQFNQLAKRIGRDLSQTCAKMEKLTELAKRKSLFDDRMGEVEELSVMIKKDITGLNKQIAALQEFSKNNGVGGRRDQGRCGHSQLVVVGLQSKLASVSRDFQGVLEMRTENLKHQKSRRDKFSSSQAVPSNLPPSVSTGNMGSVLLQDDARASSSVSLDMDTIEKHRVQQQVCLIDEQDAYLQARSSTMENIESSISELGQIFRQLASLVSEQGEMITRIDSNVEETSINIDAAHTELVKYFHSISQNRWLMIKIFGVLMIFFVIFIIFLS</sequence>
<evidence type="ECO:0000259" key="11">
    <source>
        <dbReference type="PROSITE" id="PS50192"/>
    </source>
</evidence>
<comment type="subcellular location">
    <subcellularLocation>
        <location evidence="1">Membrane</location>
        <topology evidence="1">Single-pass type IV membrane protein</topology>
    </subcellularLocation>
</comment>
<dbReference type="Pfam" id="PF05739">
    <property type="entry name" value="SNARE"/>
    <property type="match status" value="1"/>
</dbReference>
<feature type="domain" description="T-SNARE coiled-coil homology" evidence="11">
    <location>
        <begin position="299"/>
        <end position="361"/>
    </location>
</feature>
<evidence type="ECO:0000256" key="5">
    <source>
        <dbReference type="ARBA" id="ARBA00022775"/>
    </source>
</evidence>
<dbReference type="InterPro" id="IPR010989">
    <property type="entry name" value="SNARE"/>
</dbReference>
<dbReference type="PANTHER" id="PTHR19957">
    <property type="entry name" value="SYNTAXIN"/>
    <property type="match status" value="1"/>
</dbReference>
<dbReference type="AlphaFoldDB" id="A0ABD6EA97"/>
<evidence type="ECO:0000256" key="2">
    <source>
        <dbReference type="ARBA" id="ARBA00009063"/>
    </source>
</evidence>
<keyword evidence="8 10" id="KW-0472">Membrane</keyword>
<comment type="similarity">
    <text evidence="2">Belongs to the syntaxin family.</text>
</comment>
<evidence type="ECO:0000256" key="10">
    <source>
        <dbReference type="SAM" id="Phobius"/>
    </source>
</evidence>
<keyword evidence="7" id="KW-0175">Coiled coil</keyword>
<dbReference type="GO" id="GO:0016192">
    <property type="term" value="P:vesicle-mediated transport"/>
    <property type="evidence" value="ECO:0007669"/>
    <property type="project" value="UniProtKB-ARBA"/>
</dbReference>
<evidence type="ECO:0000256" key="3">
    <source>
        <dbReference type="ARBA" id="ARBA00022448"/>
    </source>
</evidence>
<evidence type="ECO:0000256" key="1">
    <source>
        <dbReference type="ARBA" id="ARBA00004211"/>
    </source>
</evidence>
<gene>
    <name evidence="12" type="ORF">AB6A40_003682</name>
</gene>
<organism evidence="12 13">
    <name type="scientific">Gnathostoma spinigerum</name>
    <dbReference type="NCBI Taxonomy" id="75299"/>
    <lineage>
        <taxon>Eukaryota</taxon>
        <taxon>Metazoa</taxon>
        <taxon>Ecdysozoa</taxon>
        <taxon>Nematoda</taxon>
        <taxon>Chromadorea</taxon>
        <taxon>Rhabditida</taxon>
        <taxon>Spirurina</taxon>
        <taxon>Gnathostomatomorpha</taxon>
        <taxon>Gnathostomatoidea</taxon>
        <taxon>Gnathostomatidae</taxon>
        <taxon>Gnathostoma</taxon>
    </lineage>
</organism>
<dbReference type="InterPro" id="IPR006012">
    <property type="entry name" value="Syntaxin/epimorphin_CS"/>
</dbReference>
<evidence type="ECO:0000256" key="6">
    <source>
        <dbReference type="ARBA" id="ARBA00022989"/>
    </source>
</evidence>
<dbReference type="Gene3D" id="1.20.58.70">
    <property type="match status" value="1"/>
</dbReference>
<keyword evidence="13" id="KW-1185">Reference proteome</keyword>
<keyword evidence="4 10" id="KW-0812">Transmembrane</keyword>
<dbReference type="EMBL" id="JBGFUD010001966">
    <property type="protein sequence ID" value="MFH4976973.1"/>
    <property type="molecule type" value="Genomic_DNA"/>
</dbReference>
<dbReference type="PROSITE" id="PS00914">
    <property type="entry name" value="SYNTAXIN"/>
    <property type="match status" value="1"/>
</dbReference>
<evidence type="ECO:0000256" key="4">
    <source>
        <dbReference type="ARBA" id="ARBA00022692"/>
    </source>
</evidence>
<feature type="compositionally biased region" description="Polar residues" evidence="9">
    <location>
        <begin position="243"/>
        <end position="256"/>
    </location>
</feature>
<keyword evidence="6 10" id="KW-1133">Transmembrane helix</keyword>
<dbReference type="CDD" id="cd15844">
    <property type="entry name" value="SNARE_syntaxin5"/>
    <property type="match status" value="1"/>
</dbReference>
<dbReference type="PROSITE" id="PS50192">
    <property type="entry name" value="T_SNARE"/>
    <property type="match status" value="1"/>
</dbReference>
<dbReference type="SUPFAM" id="SSF47661">
    <property type="entry name" value="t-snare proteins"/>
    <property type="match status" value="1"/>
</dbReference>
<evidence type="ECO:0000256" key="9">
    <source>
        <dbReference type="SAM" id="MobiDB-lite"/>
    </source>
</evidence>
<dbReference type="GO" id="GO:0005794">
    <property type="term" value="C:Golgi apparatus"/>
    <property type="evidence" value="ECO:0007669"/>
    <property type="project" value="UniProtKB-ARBA"/>
</dbReference>
<dbReference type="SMART" id="SM00397">
    <property type="entry name" value="t_SNARE"/>
    <property type="match status" value="1"/>
</dbReference>
<keyword evidence="3" id="KW-0813">Transport</keyword>
<protein>
    <recommendedName>
        <fullName evidence="11">t-SNARE coiled-coil homology domain-containing protein</fullName>
    </recommendedName>
</protein>
<dbReference type="InterPro" id="IPR000727">
    <property type="entry name" value="T_SNARE_dom"/>
</dbReference>
<evidence type="ECO:0000256" key="8">
    <source>
        <dbReference type="ARBA" id="ARBA00023136"/>
    </source>
</evidence>
<comment type="caution">
    <text evidence="12">The sequence shown here is derived from an EMBL/GenBank/DDBJ whole genome shotgun (WGS) entry which is preliminary data.</text>
</comment>
<dbReference type="GO" id="GO:0016020">
    <property type="term" value="C:membrane"/>
    <property type="evidence" value="ECO:0007669"/>
    <property type="project" value="UniProtKB-SubCell"/>
</dbReference>
<accession>A0ABD6EA97</accession>
<proteinExistence type="inferred from homology"/>
<evidence type="ECO:0000313" key="13">
    <source>
        <dbReference type="Proteomes" id="UP001608902"/>
    </source>
</evidence>
<name>A0ABD6EA97_9BILA</name>
<dbReference type="PANTHER" id="PTHR19957:SF3">
    <property type="entry name" value="SYNTAXIN-5"/>
    <property type="match status" value="1"/>
</dbReference>
<feature type="transmembrane region" description="Helical" evidence="10">
    <location>
        <begin position="370"/>
        <end position="390"/>
    </location>
</feature>
<feature type="region of interest" description="Disordered" evidence="9">
    <location>
        <begin position="234"/>
        <end position="256"/>
    </location>
</feature>
<evidence type="ECO:0000256" key="7">
    <source>
        <dbReference type="ARBA" id="ARBA00023054"/>
    </source>
</evidence>
<dbReference type="Proteomes" id="UP001608902">
    <property type="component" value="Unassembled WGS sequence"/>
</dbReference>
<evidence type="ECO:0000313" key="12">
    <source>
        <dbReference type="EMBL" id="MFH4976973.1"/>
    </source>
</evidence>
<feature type="region of interest" description="Disordered" evidence="9">
    <location>
        <begin position="1"/>
        <end position="35"/>
    </location>
</feature>
<keyword evidence="5" id="KW-0532">Neurotransmitter transport</keyword>
<dbReference type="GO" id="GO:0006836">
    <property type="term" value="P:neurotransmitter transport"/>
    <property type="evidence" value="ECO:0007669"/>
    <property type="project" value="UniProtKB-KW"/>
</dbReference>